<accession>A0A108UDC5</accession>
<gene>
    <name evidence="1" type="ORF">AZ78_4671</name>
</gene>
<sequence length="92" mass="10067">MLRLSIRPGQAVTNLCDAPDPGSYIALAQRGVFVYDWTDFTSIEGPLNAYELVARPLLPITCADLPNDLREVAQAVRFADVRFADSSLVAVK</sequence>
<evidence type="ECO:0000313" key="1">
    <source>
        <dbReference type="EMBL" id="KWS07111.1"/>
    </source>
</evidence>
<dbReference type="AlphaFoldDB" id="A0A108UDC5"/>
<protein>
    <submittedName>
        <fullName evidence="1">Uncharacterized protein</fullName>
    </submittedName>
</protein>
<organism evidence="1 2">
    <name type="scientific">Lysobacter capsici AZ78</name>
    <dbReference type="NCBI Taxonomy" id="1444315"/>
    <lineage>
        <taxon>Bacteria</taxon>
        <taxon>Pseudomonadati</taxon>
        <taxon>Pseudomonadota</taxon>
        <taxon>Gammaproteobacteria</taxon>
        <taxon>Lysobacterales</taxon>
        <taxon>Lysobacteraceae</taxon>
        <taxon>Lysobacter</taxon>
    </lineage>
</organism>
<reference evidence="1 2" key="1">
    <citation type="journal article" date="2014" name="Genome Announc.">
        <title>Draft Genome Sequence of Lysobacter capsici AZ78, a Bacterium Antagonistic to Plant-Pathogenic Oomycetes.</title>
        <authorList>
            <person name="Puopolo G."/>
            <person name="Sonego P."/>
            <person name="Engelen K."/>
            <person name="Pertot I."/>
        </authorList>
    </citation>
    <scope>NUCLEOTIDE SEQUENCE [LARGE SCALE GENOMIC DNA]</scope>
    <source>
        <strain evidence="1 2">AZ78</strain>
    </source>
</reference>
<keyword evidence="2" id="KW-1185">Reference proteome</keyword>
<comment type="caution">
    <text evidence="1">The sequence shown here is derived from an EMBL/GenBank/DDBJ whole genome shotgun (WGS) entry which is preliminary data.</text>
</comment>
<evidence type="ECO:0000313" key="2">
    <source>
        <dbReference type="Proteomes" id="UP000023435"/>
    </source>
</evidence>
<dbReference type="EMBL" id="JAJA02000001">
    <property type="protein sequence ID" value="KWS07111.1"/>
    <property type="molecule type" value="Genomic_DNA"/>
</dbReference>
<dbReference type="Proteomes" id="UP000023435">
    <property type="component" value="Unassembled WGS sequence"/>
</dbReference>
<proteinExistence type="predicted"/>
<name>A0A108UDC5_9GAMM</name>